<keyword evidence="3" id="KW-1185">Reference proteome</keyword>
<evidence type="ECO:0000313" key="2">
    <source>
        <dbReference type="EMBL" id="NEY82223.1"/>
    </source>
</evidence>
<dbReference type="PANTHER" id="PTHR47197">
    <property type="entry name" value="PROTEIN NIRF"/>
    <property type="match status" value="1"/>
</dbReference>
<dbReference type="PROSITE" id="PS51257">
    <property type="entry name" value="PROKAR_LIPOPROTEIN"/>
    <property type="match status" value="1"/>
</dbReference>
<dbReference type="InterPro" id="IPR051200">
    <property type="entry name" value="Host-pathogen_enzymatic-act"/>
</dbReference>
<dbReference type="Proteomes" id="UP000472971">
    <property type="component" value="Unassembled WGS sequence"/>
</dbReference>
<comment type="caution">
    <text evidence="2">The sequence shown here is derived from an EMBL/GenBank/DDBJ whole genome shotgun (WGS) entry which is preliminary data.</text>
</comment>
<evidence type="ECO:0000313" key="3">
    <source>
        <dbReference type="Proteomes" id="UP000472971"/>
    </source>
</evidence>
<reference evidence="1 4" key="2">
    <citation type="submission" date="2020-07" db="EMBL/GenBank/DDBJ databases">
        <authorList>
            <person name="Feng H."/>
        </authorList>
    </citation>
    <scope>NUCLEOTIDE SEQUENCE [LARGE SCALE GENOMIC DNA]</scope>
    <source>
        <strain evidence="1">S-12</strain>
        <strain evidence="4">s-12</strain>
    </source>
</reference>
<proteinExistence type="predicted"/>
<dbReference type="EMBL" id="JACEIO010000031">
    <property type="protein sequence ID" value="MBA4537967.1"/>
    <property type="molecule type" value="Genomic_DNA"/>
</dbReference>
<dbReference type="InterPro" id="IPR011048">
    <property type="entry name" value="Haem_d1_sf"/>
</dbReference>
<dbReference type="AlphaFoldDB" id="A0A6B3W2P1"/>
<protein>
    <submittedName>
        <fullName evidence="2">WD40 repeat domain-containing protein</fullName>
    </submittedName>
</protein>
<sequence>MKLMLRLIFLSIIILSGCTNHNLPKIPSDKNIISTVNIKDMTISFINVDDKETLQEWKLEKPYTGGLIFPDNDTILLYGKQNDSVDLYSLKKGKKIKTWETGKGIVSGKLLKDEKLLVFADQNEHRVRFFSFKGEEVDSIKTGKNPITLLEGSEQNKLYVISFDDKKLTVIDLESKRIDKSFTIHGNAAGALLREKDNELWIGGHGEGQNIETDIHIYDLITGSLKKKIAAPTMPINFVESNESVYALSHGTSTLYKISSNGNLEETLQVGANPFEMKVMDNLLVIAGYDSNDVNLVSLDNSLQIIDTFKVGKGPFEIITREENK</sequence>
<evidence type="ECO:0000313" key="1">
    <source>
        <dbReference type="EMBL" id="MBA4537967.1"/>
    </source>
</evidence>
<dbReference type="RefSeq" id="WP_163242612.1">
    <property type="nucleotide sequence ID" value="NZ_CP082780.1"/>
</dbReference>
<dbReference type="PANTHER" id="PTHR47197:SF3">
    <property type="entry name" value="DIHYDRO-HEME D1 DEHYDROGENASE"/>
    <property type="match status" value="1"/>
</dbReference>
<name>A0A6B3W2P1_9BACI</name>
<reference evidence="2 3" key="1">
    <citation type="submission" date="2020-02" db="EMBL/GenBank/DDBJ databases">
        <title>Bacillus aquiflavi sp. nov., isolated from yellow water of strong flavor Chinese baijiu in Yibin region of China.</title>
        <authorList>
            <person name="Xie J."/>
        </authorList>
    </citation>
    <scope>NUCLEOTIDE SEQUENCE [LARGE SCALE GENOMIC DNA]</scope>
    <source>
        <strain evidence="2 3">3H-10</strain>
    </source>
</reference>
<evidence type="ECO:0000313" key="4">
    <source>
        <dbReference type="Proteomes" id="UP000570010"/>
    </source>
</evidence>
<gene>
    <name evidence="2" type="ORF">G4D64_12090</name>
    <name evidence="1" type="ORF">H1Z61_12700</name>
</gene>
<dbReference type="InterPro" id="IPR015943">
    <property type="entry name" value="WD40/YVTN_repeat-like_dom_sf"/>
</dbReference>
<dbReference type="Proteomes" id="UP000570010">
    <property type="component" value="Unassembled WGS sequence"/>
</dbReference>
<dbReference type="SUPFAM" id="SSF51004">
    <property type="entry name" value="C-terminal (heme d1) domain of cytochrome cd1-nitrite reductase"/>
    <property type="match status" value="1"/>
</dbReference>
<organism evidence="2 3">
    <name type="scientific">Bacillus aquiflavi</name>
    <dbReference type="NCBI Taxonomy" id="2672567"/>
    <lineage>
        <taxon>Bacteria</taxon>
        <taxon>Bacillati</taxon>
        <taxon>Bacillota</taxon>
        <taxon>Bacilli</taxon>
        <taxon>Bacillales</taxon>
        <taxon>Bacillaceae</taxon>
        <taxon>Bacillus</taxon>
    </lineage>
</organism>
<dbReference type="EMBL" id="JAAIWN010000029">
    <property type="protein sequence ID" value="NEY82223.1"/>
    <property type="molecule type" value="Genomic_DNA"/>
</dbReference>
<dbReference type="Gene3D" id="2.130.10.10">
    <property type="entry name" value="YVTN repeat-like/Quinoprotein amine dehydrogenase"/>
    <property type="match status" value="2"/>
</dbReference>
<accession>A0A6B3W2P1</accession>